<feature type="domain" description="Glycine cleavage system P-protein N-terminal" evidence="5">
    <location>
        <begin position="4"/>
        <end position="442"/>
    </location>
</feature>
<dbReference type="Proteomes" id="UP000316882">
    <property type="component" value="Unassembled WGS sequence"/>
</dbReference>
<dbReference type="Gene3D" id="3.90.1150.10">
    <property type="entry name" value="Aspartate Aminotransferase, domain 1"/>
    <property type="match status" value="1"/>
</dbReference>
<protein>
    <recommendedName>
        <fullName evidence="4">Probable glycine dehydrogenase (decarboxylating) subunit 1</fullName>
        <ecNumber evidence="4">1.4.4.2</ecNumber>
    </recommendedName>
    <alternativeName>
        <fullName evidence="4">Glycine cleavage system P-protein subunit 1</fullName>
    </alternativeName>
    <alternativeName>
        <fullName evidence="4">Glycine decarboxylase subunit 1</fullName>
    </alternativeName>
    <alternativeName>
        <fullName evidence="4">Glycine dehydrogenase (aminomethyl-transferring) subunit 1</fullName>
    </alternativeName>
</protein>
<dbReference type="GO" id="GO:0019464">
    <property type="term" value="P:glycine decarboxylation via glycine cleavage system"/>
    <property type="evidence" value="ECO:0007669"/>
    <property type="project" value="UniProtKB-UniRule"/>
</dbReference>
<comment type="similarity">
    <text evidence="4">Belongs to the GcvP family. N-terminal subunit subfamily.</text>
</comment>
<reference evidence="6 7" key="1">
    <citation type="submission" date="2019-06" db="EMBL/GenBank/DDBJ databases">
        <title>Whole genome shotgun sequence of Brevibacillus parabrevis NBRC 12334.</title>
        <authorList>
            <person name="Hosoyama A."/>
            <person name="Uohara A."/>
            <person name="Ohji S."/>
            <person name="Ichikawa N."/>
        </authorList>
    </citation>
    <scope>NUCLEOTIDE SEQUENCE [LARGE SCALE GENOMIC DNA]</scope>
    <source>
        <strain evidence="6 7">NBRC 12334</strain>
    </source>
</reference>
<dbReference type="GO" id="GO:0004375">
    <property type="term" value="F:glycine dehydrogenase (decarboxylating) activity"/>
    <property type="evidence" value="ECO:0007669"/>
    <property type="project" value="UniProtKB-EC"/>
</dbReference>
<evidence type="ECO:0000256" key="2">
    <source>
        <dbReference type="ARBA" id="ARBA00023002"/>
    </source>
</evidence>
<evidence type="ECO:0000313" key="6">
    <source>
        <dbReference type="EMBL" id="GEB30753.1"/>
    </source>
</evidence>
<comment type="caution">
    <text evidence="6">The sequence shown here is derived from an EMBL/GenBank/DDBJ whole genome shotgun (WGS) entry which is preliminary data.</text>
</comment>
<dbReference type="PIRSF" id="PIRSF006815">
    <property type="entry name" value="GcvPA"/>
    <property type="match status" value="1"/>
</dbReference>
<dbReference type="AlphaFoldDB" id="A0A4Y3PB08"/>
<dbReference type="InterPro" id="IPR015421">
    <property type="entry name" value="PyrdxlP-dep_Trfase_major"/>
</dbReference>
<evidence type="ECO:0000256" key="4">
    <source>
        <dbReference type="HAMAP-Rule" id="MF_00712"/>
    </source>
</evidence>
<dbReference type="GO" id="GO:0009116">
    <property type="term" value="P:nucleoside metabolic process"/>
    <property type="evidence" value="ECO:0007669"/>
    <property type="project" value="InterPro"/>
</dbReference>
<evidence type="ECO:0000259" key="5">
    <source>
        <dbReference type="Pfam" id="PF02347"/>
    </source>
</evidence>
<dbReference type="PANTHER" id="PTHR42806:SF1">
    <property type="entry name" value="GLYCINE DEHYDROGENASE (DECARBOXYLATING)"/>
    <property type="match status" value="1"/>
</dbReference>
<dbReference type="HAMAP" id="MF_00712">
    <property type="entry name" value="GcvPA"/>
    <property type="match status" value="1"/>
</dbReference>
<dbReference type="PANTHER" id="PTHR42806">
    <property type="entry name" value="GLYCINE CLEAVAGE SYSTEM P-PROTEIN"/>
    <property type="match status" value="1"/>
</dbReference>
<keyword evidence="7" id="KW-1185">Reference proteome</keyword>
<organism evidence="6 7">
    <name type="scientific">Brevibacillus parabrevis</name>
    <dbReference type="NCBI Taxonomy" id="54914"/>
    <lineage>
        <taxon>Bacteria</taxon>
        <taxon>Bacillati</taxon>
        <taxon>Bacillota</taxon>
        <taxon>Bacilli</taxon>
        <taxon>Bacillales</taxon>
        <taxon>Paenibacillaceae</taxon>
        <taxon>Brevibacillus</taxon>
    </lineage>
</organism>
<dbReference type="SUPFAM" id="SSF53383">
    <property type="entry name" value="PLP-dependent transferases"/>
    <property type="match status" value="1"/>
</dbReference>
<comment type="subunit">
    <text evidence="4">The glycine cleavage system is composed of four proteins: P, T, L and H. In this organism, the P 'protein' is a heterodimer of two subunits.</text>
</comment>
<keyword evidence="2 4" id="KW-0560">Oxidoreductase</keyword>
<dbReference type="CDD" id="cd00613">
    <property type="entry name" value="GDC-P"/>
    <property type="match status" value="1"/>
</dbReference>
<dbReference type="Pfam" id="PF02347">
    <property type="entry name" value="GDC-P"/>
    <property type="match status" value="1"/>
</dbReference>
<proteinExistence type="inferred from homology"/>
<dbReference type="InterPro" id="IPR023010">
    <property type="entry name" value="GcvPA"/>
</dbReference>
<dbReference type="InterPro" id="IPR015424">
    <property type="entry name" value="PyrdxlP-dep_Trfase"/>
</dbReference>
<name>A0A4Y3PB08_BREPA</name>
<dbReference type="EC" id="1.4.4.2" evidence="4"/>
<comment type="catalytic activity">
    <reaction evidence="3 4">
        <text>N(6)-[(R)-lipoyl]-L-lysyl-[glycine-cleavage complex H protein] + glycine + H(+) = N(6)-[(R)-S(8)-aminomethyldihydrolipoyl]-L-lysyl-[glycine-cleavage complex H protein] + CO2</text>
        <dbReference type="Rhea" id="RHEA:24304"/>
        <dbReference type="Rhea" id="RHEA-COMP:10494"/>
        <dbReference type="Rhea" id="RHEA-COMP:10495"/>
        <dbReference type="ChEBI" id="CHEBI:15378"/>
        <dbReference type="ChEBI" id="CHEBI:16526"/>
        <dbReference type="ChEBI" id="CHEBI:57305"/>
        <dbReference type="ChEBI" id="CHEBI:83099"/>
        <dbReference type="ChEBI" id="CHEBI:83143"/>
        <dbReference type="EC" id="1.4.4.2"/>
    </reaction>
</comment>
<evidence type="ECO:0000313" key="7">
    <source>
        <dbReference type="Proteomes" id="UP000316882"/>
    </source>
</evidence>
<gene>
    <name evidence="6" type="primary">gcvPA_1</name>
    <name evidence="4" type="synonym">gcvPA</name>
    <name evidence="6" type="ORF">BPA01_03330</name>
</gene>
<dbReference type="Gene3D" id="3.40.640.10">
    <property type="entry name" value="Type I PLP-dependent aspartate aminotransferase-like (Major domain)"/>
    <property type="match status" value="1"/>
</dbReference>
<dbReference type="NCBIfam" id="NF001696">
    <property type="entry name" value="PRK00451.1"/>
    <property type="match status" value="1"/>
</dbReference>
<sequence>MNYRYLPMTTEDKQEMLSFLGLSSVEELFADIPEAIRFQGSLQIPIALSEPETVRHFTKLARQNVDSSEYAYFLGAGIYDHYIPSTVNHVISRSEFYTAYTPYQPEISQGELQAIFEFQTMICELTGMEVANSSMYDGPTALAEAANLAVGGVAGKNVIVSKAVHPEAREILGVNAKAQGYEVIEIGCKGGVTDLEALEQAVNEQTAAVMVQYPNFFGAVEDLASLEKIAHQHKSLFVVSANPLALGVLQPPGAYNADIVVGEAQPFGIPMQLGGPSCGYFAVKEKLMRKIPGRIVGQTVDQEGRRGFVLTLQAREQHIRREKATSNICSNQALNALAASVAMTALGKRGVQEMARLNVQKTQYALRELAKLDNCQLVYHSPVFNEFVLKVPKSVGEVNRELLRKKIVGGYDLGRDYPELANHMLLAVTEARTKEEIDALVQGLGEIGRAN</sequence>
<comment type="function">
    <text evidence="1 4">The glycine cleavage system catalyzes the degradation of glycine. The P protein binds the alpha-amino group of glycine through its pyridoxal phosphate cofactor; CO(2) is released and the remaining methylamine moiety is then transferred to the lipoamide cofactor of the H protein.</text>
</comment>
<dbReference type="STRING" id="54914.AV540_13095"/>
<dbReference type="InterPro" id="IPR049315">
    <property type="entry name" value="GDC-P_N"/>
</dbReference>
<evidence type="ECO:0000256" key="3">
    <source>
        <dbReference type="ARBA" id="ARBA00049026"/>
    </source>
</evidence>
<dbReference type="InterPro" id="IPR015422">
    <property type="entry name" value="PyrdxlP-dep_Trfase_small"/>
</dbReference>
<dbReference type="EMBL" id="BJMH01000001">
    <property type="protein sequence ID" value="GEB30753.1"/>
    <property type="molecule type" value="Genomic_DNA"/>
</dbReference>
<accession>A0A4Y3PB08</accession>
<dbReference type="InterPro" id="IPR020581">
    <property type="entry name" value="GDC_P"/>
</dbReference>
<evidence type="ECO:0000256" key="1">
    <source>
        <dbReference type="ARBA" id="ARBA00003788"/>
    </source>
</evidence>